<sequence length="37" mass="4267">MNLLRLICNNKARLSYGPRNLTTHSDLRLLSPNPIFN</sequence>
<dbReference type="Proteomes" id="UP000032142">
    <property type="component" value="Unassembled WGS sequence"/>
</dbReference>
<reference evidence="2" key="1">
    <citation type="submission" date="2014-09" db="EMBL/GenBank/DDBJ databases">
        <authorList>
            <person name="Mudge J."/>
            <person name="Ramaraj T."/>
            <person name="Lindquist I.E."/>
            <person name="Bharti A.K."/>
            <person name="Sundararajan A."/>
            <person name="Cameron C.T."/>
            <person name="Woodward J.E."/>
            <person name="May G.D."/>
            <person name="Brubaker C."/>
            <person name="Broadhvest J."/>
            <person name="Wilkins T.A."/>
        </authorList>
    </citation>
    <scope>NUCLEOTIDE SEQUENCE</scope>
    <source>
        <strain evidence="2">cv. AKA8401</strain>
    </source>
</reference>
<dbReference type="AlphaFoldDB" id="A0A0B0MR81"/>
<comment type="caution">
    <text evidence="1">The sequence shown here is derived from an EMBL/GenBank/DDBJ whole genome shotgun (WGS) entry which is preliminary data.</text>
</comment>
<name>A0A0B0MR81_GOSAR</name>
<evidence type="ECO:0000313" key="1">
    <source>
        <dbReference type="EMBL" id="KHG02847.1"/>
    </source>
</evidence>
<accession>A0A0B0MR81</accession>
<keyword evidence="2" id="KW-1185">Reference proteome</keyword>
<dbReference type="EMBL" id="JRRC01302185">
    <property type="protein sequence ID" value="KHG02847.1"/>
    <property type="molecule type" value="Genomic_DNA"/>
</dbReference>
<organism evidence="1 2">
    <name type="scientific">Gossypium arboreum</name>
    <name type="common">Tree cotton</name>
    <name type="synonym">Gossypium nanking</name>
    <dbReference type="NCBI Taxonomy" id="29729"/>
    <lineage>
        <taxon>Eukaryota</taxon>
        <taxon>Viridiplantae</taxon>
        <taxon>Streptophyta</taxon>
        <taxon>Embryophyta</taxon>
        <taxon>Tracheophyta</taxon>
        <taxon>Spermatophyta</taxon>
        <taxon>Magnoliopsida</taxon>
        <taxon>eudicotyledons</taxon>
        <taxon>Gunneridae</taxon>
        <taxon>Pentapetalae</taxon>
        <taxon>rosids</taxon>
        <taxon>malvids</taxon>
        <taxon>Malvales</taxon>
        <taxon>Malvaceae</taxon>
        <taxon>Malvoideae</taxon>
        <taxon>Gossypium</taxon>
    </lineage>
</organism>
<proteinExistence type="predicted"/>
<evidence type="ECO:0000313" key="2">
    <source>
        <dbReference type="Proteomes" id="UP000032142"/>
    </source>
</evidence>
<protein>
    <submittedName>
        <fullName evidence="1">Uncharacterized protein</fullName>
    </submittedName>
</protein>
<gene>
    <name evidence="1" type="ORF">F383_25903</name>
</gene>